<feature type="domain" description="AsmA" evidence="2">
    <location>
        <begin position="4"/>
        <end position="201"/>
    </location>
</feature>
<protein>
    <submittedName>
        <fullName evidence="3">AsmA family protein</fullName>
    </submittedName>
</protein>
<feature type="region of interest" description="Disordered" evidence="1">
    <location>
        <begin position="648"/>
        <end position="710"/>
    </location>
</feature>
<feature type="domain" description="AsmA" evidence="2">
    <location>
        <begin position="305"/>
        <end position="537"/>
    </location>
</feature>
<evidence type="ECO:0000313" key="4">
    <source>
        <dbReference type="Proteomes" id="UP000305451"/>
    </source>
</evidence>
<comment type="caution">
    <text evidence="3">The sequence shown here is derived from an EMBL/GenBank/DDBJ whole genome shotgun (WGS) entry which is preliminary data.</text>
</comment>
<organism evidence="3 4">
    <name type="scientific">Marinicauda pacifica</name>
    <dbReference type="NCBI Taxonomy" id="1133559"/>
    <lineage>
        <taxon>Bacteria</taxon>
        <taxon>Pseudomonadati</taxon>
        <taxon>Pseudomonadota</taxon>
        <taxon>Alphaproteobacteria</taxon>
        <taxon>Maricaulales</taxon>
        <taxon>Maricaulaceae</taxon>
        <taxon>Marinicauda</taxon>
    </lineage>
</organism>
<evidence type="ECO:0000313" key="3">
    <source>
        <dbReference type="EMBL" id="TGY94261.1"/>
    </source>
</evidence>
<sequence>MRRLVIIVLVLIALVIAAAAILPAIVPADTWRGRLETAASNALGREVSIDGDISFALLPRIQARAENVTIANPAGFGDAAFAEMGEMRFALALLPLIQRDFVIEEFVLVEPVIRLEERQGRNNWTFSSAGAEAEPANAGGFRQPGALPIEASLGDVRIVDGTLIYLGEAGDYRLDAVNLAIALPGVDEAFTLTGQVSLEGQRLDLDAELGSLRGFFEGARVPATVSVRGPAGDISFDGEILESTDLEFQGEADVDLSLPQFAALFGSELAEGDVFQTFSANGQLRGAPGEVVFTGANLALDAIAANGDLRFAYDRPTPLLDAMLTIPVLDLNPYLPEAEADQSPAGAPTEWSDAPLDLSVLSLFDAELDAEVGELRFNDVVVTDAQLDATLSDGRLSATLPGFGLYGGRGSASLVANSRSTVPSYSFQGRLETLQAQPFLDAAAGFDRLRGIGTLTLDVTGSGESPAAIMNGLQGQGQFDFAEGAIVGVNLARVIRGVLTAVENRELPQGFGDTEETDFSALRGSFAIRDGVVLNQDLTMLSPLLRVGGQGEIDLGGLNLDYRLTPRAVASLTGQGGEAELEGIQVPVIISGSFSDPRVTLDFAAIARGLVEARARGELGDLGDLLDLDRVRENGAAGLLDILTGAGSAGAGAAGPDESASGEVGTETAEPAEEPTDRERAESLIRGFLGAARDNQSDTETETAEENPNR</sequence>
<dbReference type="PANTHER" id="PTHR30441:SF4">
    <property type="entry name" value="PROTEIN ASMA"/>
    <property type="match status" value="1"/>
</dbReference>
<evidence type="ECO:0000256" key="1">
    <source>
        <dbReference type="SAM" id="MobiDB-lite"/>
    </source>
</evidence>
<dbReference type="Pfam" id="PF05170">
    <property type="entry name" value="AsmA"/>
    <property type="match status" value="2"/>
</dbReference>
<dbReference type="RefSeq" id="WP_135943457.1">
    <property type="nucleotide sequence ID" value="NZ_BMEI01000001.1"/>
</dbReference>
<dbReference type="EMBL" id="SRXV01000001">
    <property type="protein sequence ID" value="TGY94261.1"/>
    <property type="molecule type" value="Genomic_DNA"/>
</dbReference>
<dbReference type="PANTHER" id="PTHR30441">
    <property type="entry name" value="DUF748 DOMAIN-CONTAINING PROTEIN"/>
    <property type="match status" value="1"/>
</dbReference>
<dbReference type="OrthoDB" id="5439561at2"/>
<proteinExistence type="predicted"/>
<dbReference type="AlphaFoldDB" id="A0A4S2HEM8"/>
<feature type="compositionally biased region" description="Acidic residues" evidence="1">
    <location>
        <begin position="697"/>
        <end position="710"/>
    </location>
</feature>
<accession>A0A4S2HEM8</accession>
<keyword evidence="4" id="KW-1185">Reference proteome</keyword>
<dbReference type="InterPro" id="IPR007844">
    <property type="entry name" value="AsmA"/>
</dbReference>
<name>A0A4S2HEM8_9PROT</name>
<gene>
    <name evidence="3" type="ORF">E5162_03020</name>
</gene>
<reference evidence="3 4" key="1">
    <citation type="journal article" date="2013" name="Int. J. Syst. Evol. Microbiol.">
        <title>Marinicauda pacifica gen. nov., sp. nov., a prosthecate alphaproteobacterium of the family Hyphomonadaceae isolated from deep seawater.</title>
        <authorList>
            <person name="Zhang X.Y."/>
            <person name="Li G.W."/>
            <person name="Wang C.S."/>
            <person name="Zhang Y.J."/>
            <person name="Xu X.W."/>
            <person name="Li H."/>
            <person name="Liu A."/>
            <person name="Liu C."/>
            <person name="Xie B.B."/>
            <person name="Qin Q.L."/>
            <person name="Xu Z."/>
            <person name="Chen X.L."/>
            <person name="Zhou B.C."/>
            <person name="Zhang Y.Z."/>
        </authorList>
    </citation>
    <scope>NUCLEOTIDE SEQUENCE [LARGE SCALE GENOMIC DNA]</scope>
    <source>
        <strain evidence="3 4">P-1 km-3</strain>
    </source>
</reference>
<dbReference type="GO" id="GO:0090313">
    <property type="term" value="P:regulation of protein targeting to membrane"/>
    <property type="evidence" value="ECO:0007669"/>
    <property type="project" value="TreeGrafter"/>
</dbReference>
<dbReference type="InterPro" id="IPR052894">
    <property type="entry name" value="AsmA-related"/>
</dbReference>
<feature type="compositionally biased region" description="Low complexity" evidence="1">
    <location>
        <begin position="654"/>
        <end position="669"/>
    </location>
</feature>
<dbReference type="Proteomes" id="UP000305451">
    <property type="component" value="Unassembled WGS sequence"/>
</dbReference>
<evidence type="ECO:0000259" key="2">
    <source>
        <dbReference type="Pfam" id="PF05170"/>
    </source>
</evidence>
<dbReference type="GO" id="GO:0005886">
    <property type="term" value="C:plasma membrane"/>
    <property type="evidence" value="ECO:0007669"/>
    <property type="project" value="TreeGrafter"/>
</dbReference>